<dbReference type="EMBL" id="CP033019">
    <property type="protein sequence ID" value="AYM77679.1"/>
    <property type="molecule type" value="Genomic_DNA"/>
</dbReference>
<gene>
    <name evidence="1" type="ORF">D9M09_19145</name>
</gene>
<organism evidence="1 2">
    <name type="scientific">Janthinobacterium agaricidamnosum</name>
    <dbReference type="NCBI Taxonomy" id="55508"/>
    <lineage>
        <taxon>Bacteria</taxon>
        <taxon>Pseudomonadati</taxon>
        <taxon>Pseudomonadota</taxon>
        <taxon>Betaproteobacteria</taxon>
        <taxon>Burkholderiales</taxon>
        <taxon>Oxalobacteraceae</taxon>
        <taxon>Janthinobacterium</taxon>
    </lineage>
</organism>
<evidence type="ECO:0000313" key="2">
    <source>
        <dbReference type="Proteomes" id="UP000279594"/>
    </source>
</evidence>
<accession>A0A3G2EDX7</accession>
<evidence type="ECO:0000313" key="1">
    <source>
        <dbReference type="EMBL" id="AYM77679.1"/>
    </source>
</evidence>
<dbReference type="AlphaFoldDB" id="A0A3G2EDX7"/>
<name>A0A3G2EDX7_9BURK</name>
<sequence>MCTKQVTIDLTYAKNALFVRQSVAVAFGVPIDREITWVFLQDMLCNASECALPARVLVCGLPSASGAIGDEIRMLRTFLRALATTRSIEVQIVLHD</sequence>
<protein>
    <submittedName>
        <fullName evidence="1">Uncharacterized protein</fullName>
    </submittedName>
</protein>
<keyword evidence="2" id="KW-1185">Reference proteome</keyword>
<reference evidence="1 2" key="1">
    <citation type="submission" date="2018-10" db="EMBL/GenBank/DDBJ databases">
        <title>Effects of UV and annual dynamics of microbial communities in freshwater RAS systems.</title>
        <authorList>
            <person name="Bekkelund A.K."/>
            <person name="Hansen B.R."/>
            <person name="Stokken H."/>
            <person name="Eriksen B.F."/>
            <person name="Kashulin N.A."/>
        </authorList>
    </citation>
    <scope>NUCLEOTIDE SEQUENCE [LARGE SCALE GENOMIC DNA]</scope>
    <source>
        <strain evidence="1 2">BHSEK</strain>
    </source>
</reference>
<proteinExistence type="predicted"/>
<dbReference type="Proteomes" id="UP000279594">
    <property type="component" value="Chromosome"/>
</dbReference>